<dbReference type="InterPro" id="IPR028081">
    <property type="entry name" value="Leu-bd"/>
</dbReference>
<dbReference type="Proteomes" id="UP000253628">
    <property type="component" value="Unassembled WGS sequence"/>
</dbReference>
<reference evidence="5 6" key="1">
    <citation type="submission" date="2018-06" db="EMBL/GenBank/DDBJ databases">
        <title>Genomic Encyclopedia of Type Strains, Phase IV (KMG-IV): sequencing the most valuable type-strain genomes for metagenomic binning, comparative biology and taxonomic classification.</title>
        <authorList>
            <person name="Goeker M."/>
        </authorList>
    </citation>
    <scope>NUCLEOTIDE SEQUENCE [LARGE SCALE GENOMIC DNA]</scope>
    <source>
        <strain evidence="5 6">DSM 25520</strain>
    </source>
</reference>
<sequence>MRLMRSLRATAVFGAVALAGFSMQAQAQETVKIGLIAPFTGAFALYGKQMEAGMRAYMKVHGDTVAGKKVEIIKRDTTGPLPDVSKRLAQELVVRDKVDFLAGFAFTPEVGAVAPIADKAKVPMVIMNAAGGGITLKSDYAMRVSMSLPQIAAPMATWAVKNKIKNVVMLISDYSPGIDSEKAFKKEFVAGGGKILDSLHVPVNSPDFAPFIQRIKDLKPDAMFVFVPGGEQGIALMKAYRERGLEEAGIKVIGVGNMTDDHTLPAMGDVALDAITAFHYSIAHKSPENTAFLKAYADVNPEGGRPDYLALGGFDGMAAMYQVIEKLGGKMDGESAMGVIRGMKIDSPRGLVTIDPKTRDIVQTIYIRRVEKVGGQLYNVEFDQFANVH</sequence>
<accession>A0A366HGC4</accession>
<comment type="similarity">
    <text evidence="1">Belongs to the leucine-binding protein family.</text>
</comment>
<feature type="chain" id="PRO_5016935513" evidence="3">
    <location>
        <begin position="28"/>
        <end position="389"/>
    </location>
</feature>
<feature type="signal peptide" evidence="3">
    <location>
        <begin position="1"/>
        <end position="27"/>
    </location>
</feature>
<keyword evidence="2 3" id="KW-0732">Signal</keyword>
<dbReference type="CDD" id="cd20013">
    <property type="entry name" value="PBP1_RPA0985_benzoate-like"/>
    <property type="match status" value="1"/>
</dbReference>
<name>A0A366HGC4_9BURK</name>
<dbReference type="InterPro" id="IPR051010">
    <property type="entry name" value="BCAA_transport"/>
</dbReference>
<feature type="domain" description="Leucine-binding protein" evidence="4">
    <location>
        <begin position="30"/>
        <end position="372"/>
    </location>
</feature>
<dbReference type="RefSeq" id="WP_379881366.1">
    <property type="nucleotide sequence ID" value="NZ_JACCEU010000004.1"/>
</dbReference>
<dbReference type="PANTHER" id="PTHR30483:SF6">
    <property type="entry name" value="PERIPLASMIC BINDING PROTEIN OF ABC TRANSPORTER FOR NATURAL AMINO ACIDS"/>
    <property type="match status" value="1"/>
</dbReference>
<gene>
    <name evidence="5" type="ORF">DFR37_103389</name>
</gene>
<evidence type="ECO:0000313" key="6">
    <source>
        <dbReference type="Proteomes" id="UP000253628"/>
    </source>
</evidence>
<proteinExistence type="inferred from homology"/>
<organism evidence="5 6">
    <name type="scientific">Eoetvoesiella caeni</name>
    <dbReference type="NCBI Taxonomy" id="645616"/>
    <lineage>
        <taxon>Bacteria</taxon>
        <taxon>Pseudomonadati</taxon>
        <taxon>Pseudomonadota</taxon>
        <taxon>Betaproteobacteria</taxon>
        <taxon>Burkholderiales</taxon>
        <taxon>Alcaligenaceae</taxon>
        <taxon>Eoetvoesiella</taxon>
    </lineage>
</organism>
<evidence type="ECO:0000259" key="4">
    <source>
        <dbReference type="Pfam" id="PF13458"/>
    </source>
</evidence>
<evidence type="ECO:0000256" key="2">
    <source>
        <dbReference type="ARBA" id="ARBA00022729"/>
    </source>
</evidence>
<comment type="caution">
    <text evidence="5">The sequence shown here is derived from an EMBL/GenBank/DDBJ whole genome shotgun (WGS) entry which is preliminary data.</text>
</comment>
<dbReference type="PANTHER" id="PTHR30483">
    <property type="entry name" value="LEUCINE-SPECIFIC-BINDING PROTEIN"/>
    <property type="match status" value="1"/>
</dbReference>
<dbReference type="AlphaFoldDB" id="A0A366HGC4"/>
<dbReference type="SUPFAM" id="SSF53822">
    <property type="entry name" value="Periplasmic binding protein-like I"/>
    <property type="match status" value="1"/>
</dbReference>
<evidence type="ECO:0000256" key="1">
    <source>
        <dbReference type="ARBA" id="ARBA00010062"/>
    </source>
</evidence>
<keyword evidence="6" id="KW-1185">Reference proteome</keyword>
<dbReference type="InterPro" id="IPR028082">
    <property type="entry name" value="Peripla_BP_I"/>
</dbReference>
<dbReference type="EMBL" id="QNRQ01000003">
    <property type="protein sequence ID" value="RBP41043.1"/>
    <property type="molecule type" value="Genomic_DNA"/>
</dbReference>
<evidence type="ECO:0000256" key="3">
    <source>
        <dbReference type="SAM" id="SignalP"/>
    </source>
</evidence>
<dbReference type="Gene3D" id="3.40.50.2300">
    <property type="match status" value="2"/>
</dbReference>
<protein>
    <submittedName>
        <fullName evidence="5">Amino acid/amide ABC transporter substrate-binding protein (HAAT family)</fullName>
    </submittedName>
</protein>
<dbReference type="Pfam" id="PF13458">
    <property type="entry name" value="Peripla_BP_6"/>
    <property type="match status" value="1"/>
</dbReference>
<evidence type="ECO:0000313" key="5">
    <source>
        <dbReference type="EMBL" id="RBP41043.1"/>
    </source>
</evidence>